<feature type="chain" id="PRO_5002778824" evidence="2">
    <location>
        <begin position="17"/>
        <end position="156"/>
    </location>
</feature>
<dbReference type="SUPFAM" id="SSF49265">
    <property type="entry name" value="Fibronectin type III"/>
    <property type="match status" value="1"/>
</dbReference>
<dbReference type="CDD" id="cd00063">
    <property type="entry name" value="FN3"/>
    <property type="match status" value="1"/>
</dbReference>
<dbReference type="OrthoDB" id="10315359at2759"/>
<keyword evidence="1" id="KW-0812">Transmembrane</keyword>
<reference evidence="3" key="1">
    <citation type="journal article" date="2009" name="PLoS ONE">
        <title>The EG95 antigen of Echinococcus spp. contains positively selected amino acids, which may influence host specificity and vaccine efficacy.</title>
        <authorList>
            <person name="Haag K.L."/>
            <person name="Gottstein B."/>
            <person name="Ayala F.J."/>
        </authorList>
    </citation>
    <scope>NUCLEOTIDE SEQUENCE</scope>
    <source>
        <strain evidence="3">28</strain>
    </source>
</reference>
<evidence type="ECO:0000256" key="1">
    <source>
        <dbReference type="SAM" id="Phobius"/>
    </source>
</evidence>
<dbReference type="AlphaFoldDB" id="B2LXX4"/>
<name>B2LXX4_ECHGR</name>
<dbReference type="InterPro" id="IPR013783">
    <property type="entry name" value="Ig-like_fold"/>
</dbReference>
<keyword evidence="2" id="KW-0732">Signal</keyword>
<gene>
    <name evidence="3" type="primary">eg95</name>
</gene>
<feature type="signal peptide" evidence="2">
    <location>
        <begin position="1"/>
        <end position="16"/>
    </location>
</feature>
<organism evidence="3">
    <name type="scientific">Echinococcus granulosus</name>
    <name type="common">Hydatid tapeworm</name>
    <dbReference type="NCBI Taxonomy" id="6210"/>
    <lineage>
        <taxon>Eukaryota</taxon>
        <taxon>Metazoa</taxon>
        <taxon>Spiralia</taxon>
        <taxon>Lophotrochozoa</taxon>
        <taxon>Platyhelminthes</taxon>
        <taxon>Cestoda</taxon>
        <taxon>Eucestoda</taxon>
        <taxon>Cyclophyllidea</taxon>
        <taxon>Taeniidae</taxon>
        <taxon>Echinococcus</taxon>
        <taxon>Echinococcus granulosus group</taxon>
    </lineage>
</organism>
<dbReference type="Gene3D" id="2.60.40.10">
    <property type="entry name" value="Immunoglobulins"/>
    <property type="match status" value="1"/>
</dbReference>
<feature type="transmembrane region" description="Helical" evidence="1">
    <location>
        <begin position="132"/>
        <end position="155"/>
    </location>
</feature>
<keyword evidence="1" id="KW-1133">Transmembrane helix</keyword>
<sequence>MAFQLCLILFATSVLAQEYKGMGIETRTTETPLRKHFNLTPVGSQGIRLSWDVQHLSDLKGTDISLKAVNPSDPLVYKRQTAKFSDGQLTIGELKPSTLYKMTVEAVKAKKTILGFTVDIETPRAGKKESTVMTSGSALTSAIAGFVFSCIVVVLT</sequence>
<dbReference type="InterPro" id="IPR036116">
    <property type="entry name" value="FN3_sf"/>
</dbReference>
<accession>B2LXX4</accession>
<evidence type="ECO:0000313" key="3">
    <source>
        <dbReference type="EMBL" id="ACC95461.1"/>
    </source>
</evidence>
<protein>
    <submittedName>
        <fullName evidence="3">EG95</fullName>
    </submittedName>
</protein>
<dbReference type="EMBL" id="EU595890">
    <property type="protein sequence ID" value="ACC95461.1"/>
    <property type="molecule type" value="Genomic_DNA"/>
</dbReference>
<dbReference type="InterPro" id="IPR003961">
    <property type="entry name" value="FN3_dom"/>
</dbReference>
<proteinExistence type="predicted"/>
<keyword evidence="1" id="KW-0472">Membrane</keyword>
<evidence type="ECO:0000256" key="2">
    <source>
        <dbReference type="SAM" id="SignalP"/>
    </source>
</evidence>